<name>A0A9P4TTJ0_9PEZI</name>
<proteinExistence type="predicted"/>
<dbReference type="Proteomes" id="UP000800235">
    <property type="component" value="Unassembled WGS sequence"/>
</dbReference>
<evidence type="ECO:0000313" key="2">
    <source>
        <dbReference type="Proteomes" id="UP000800235"/>
    </source>
</evidence>
<dbReference type="EMBL" id="MU007100">
    <property type="protein sequence ID" value="KAF2421184.1"/>
    <property type="molecule type" value="Genomic_DNA"/>
</dbReference>
<protein>
    <submittedName>
        <fullName evidence="1">Uncharacterized protein</fullName>
    </submittedName>
</protein>
<comment type="caution">
    <text evidence="1">The sequence shown here is derived from an EMBL/GenBank/DDBJ whole genome shotgun (WGS) entry which is preliminary data.</text>
</comment>
<organism evidence="1 2">
    <name type="scientific">Tothia fuscella</name>
    <dbReference type="NCBI Taxonomy" id="1048955"/>
    <lineage>
        <taxon>Eukaryota</taxon>
        <taxon>Fungi</taxon>
        <taxon>Dikarya</taxon>
        <taxon>Ascomycota</taxon>
        <taxon>Pezizomycotina</taxon>
        <taxon>Dothideomycetes</taxon>
        <taxon>Pleosporomycetidae</taxon>
        <taxon>Venturiales</taxon>
        <taxon>Cylindrosympodiaceae</taxon>
        <taxon>Tothia</taxon>
    </lineage>
</organism>
<reference evidence="1" key="1">
    <citation type="journal article" date="2020" name="Stud. Mycol.">
        <title>101 Dothideomycetes genomes: a test case for predicting lifestyles and emergence of pathogens.</title>
        <authorList>
            <person name="Haridas S."/>
            <person name="Albert R."/>
            <person name="Binder M."/>
            <person name="Bloem J."/>
            <person name="Labutti K."/>
            <person name="Salamov A."/>
            <person name="Andreopoulos B."/>
            <person name="Baker S."/>
            <person name="Barry K."/>
            <person name="Bills G."/>
            <person name="Bluhm B."/>
            <person name="Cannon C."/>
            <person name="Castanera R."/>
            <person name="Culley D."/>
            <person name="Daum C."/>
            <person name="Ezra D."/>
            <person name="Gonzalez J."/>
            <person name="Henrissat B."/>
            <person name="Kuo A."/>
            <person name="Liang C."/>
            <person name="Lipzen A."/>
            <person name="Lutzoni F."/>
            <person name="Magnuson J."/>
            <person name="Mondo S."/>
            <person name="Nolan M."/>
            <person name="Ohm R."/>
            <person name="Pangilinan J."/>
            <person name="Park H.-J."/>
            <person name="Ramirez L."/>
            <person name="Alfaro M."/>
            <person name="Sun H."/>
            <person name="Tritt A."/>
            <person name="Yoshinaga Y."/>
            <person name="Zwiers L.-H."/>
            <person name="Turgeon B."/>
            <person name="Goodwin S."/>
            <person name="Spatafora J."/>
            <person name="Crous P."/>
            <person name="Grigoriev I."/>
        </authorList>
    </citation>
    <scope>NUCLEOTIDE SEQUENCE</scope>
    <source>
        <strain evidence="1">CBS 130266</strain>
    </source>
</reference>
<gene>
    <name evidence="1" type="ORF">EJ08DRAFT_518861</name>
</gene>
<dbReference type="AlphaFoldDB" id="A0A9P4TTJ0"/>
<keyword evidence="2" id="KW-1185">Reference proteome</keyword>
<sequence>MMRISREKKFNLYPVEVKRGNVSTRSNAFWCVITNYHFCNIILAFKLIHKSLDEKILLDTIIYLGRRIGIGGSSDVCNHSVTCLPLFLVMCPPNPQLLFISFLHNPSVLHARFVPMQFQLYILGLEGLSLTGPSCNVSQTGIHYAQLGSAERLSNLSPRRRL</sequence>
<accession>A0A9P4TTJ0</accession>
<evidence type="ECO:0000313" key="1">
    <source>
        <dbReference type="EMBL" id="KAF2421184.1"/>
    </source>
</evidence>